<evidence type="ECO:0000256" key="6">
    <source>
        <dbReference type="PIRSR" id="PIRSR601501-1"/>
    </source>
</evidence>
<sequence length="475" mass="52759">MGEKITISPVTRIEGHARVTIYLNDNGNVDKTFVHIDQFRGFEKFSEGRPYFEMLQITPRICGICPVSHHLASAKACDALIGVEPPKPAKLLRELIHMGQCVQSHAMHFFHLAGPDLLLGWDSNPALRNVVGLVLANPELALKAVKLRKYGQEIIAKVAGRRIHPTFAVPGGVNNQLTIEVRDSLLSELDTMIAYTQEGISIAKTWIGANMEVIEKFGKFPSGYLGLVNEGDSLELYDGNLKLTDSEGKVWERFKPADYLDFIEERVEDWSYLKFPYYKKLGYPKGVYRVGPLARANNAEKITTPLANEELKTYKSLGNGRPLEGSLVYHYARLIELLYSAERAGQILNDPDVLSNDIIAMPGDLQPHGVGVIEAPRGTLIHHYWIDEDGIMQKANLIVSTGHNNWAISKAVDDVAKNFVDGKKLKEGMLNMVEGAIRCYDPCFSCSTHAIGKMPLLVELKAADGTLFDSVKREG</sequence>
<comment type="cofactor">
    <cofactor evidence="1 6">
        <name>Ni(2+)</name>
        <dbReference type="ChEBI" id="CHEBI:49786"/>
    </cofactor>
</comment>
<feature type="binding site" evidence="6">
    <location>
        <position position="62"/>
    </location>
    <ligand>
        <name>Mg(2+)</name>
        <dbReference type="ChEBI" id="CHEBI:18420"/>
    </ligand>
</feature>
<evidence type="ECO:0000256" key="1">
    <source>
        <dbReference type="ARBA" id="ARBA00001967"/>
    </source>
</evidence>
<keyword evidence="6" id="KW-0408">Iron</keyword>
<dbReference type="SUPFAM" id="SSF56762">
    <property type="entry name" value="HydB/Nqo4-like"/>
    <property type="match status" value="1"/>
</dbReference>
<dbReference type="InterPro" id="IPR001501">
    <property type="entry name" value="Ni-dep_hyd_lsu"/>
</dbReference>
<dbReference type="EMBL" id="QLTW01000020">
    <property type="protein sequence ID" value="MBT9144744.1"/>
    <property type="molecule type" value="Genomic_DNA"/>
</dbReference>
<evidence type="ECO:0000313" key="7">
    <source>
        <dbReference type="EMBL" id="MBT9144744.1"/>
    </source>
</evidence>
<evidence type="ECO:0000256" key="4">
    <source>
        <dbReference type="ARBA" id="ARBA00022723"/>
    </source>
</evidence>
<feature type="binding site" evidence="6">
    <location>
        <position position="443"/>
    </location>
    <ligand>
        <name>Ni(2+)</name>
        <dbReference type="ChEBI" id="CHEBI:49786"/>
    </ligand>
</feature>
<keyword evidence="3 6" id="KW-0533">Nickel</keyword>
<organism evidence="7 8">
    <name type="scientific">Psychracetigena formicireducens</name>
    <dbReference type="NCBI Taxonomy" id="2986056"/>
    <lineage>
        <taxon>Bacteria</taxon>
        <taxon>Bacillati</taxon>
        <taxon>Candidatus Lithacetigenota</taxon>
        <taxon>Candidatus Psychracetigena</taxon>
    </lineage>
</organism>
<dbReference type="GO" id="GO:0047985">
    <property type="term" value="F:hydrogen dehydrogenase activity"/>
    <property type="evidence" value="ECO:0007669"/>
    <property type="project" value="UniProtKB-EC"/>
</dbReference>
<evidence type="ECO:0000256" key="3">
    <source>
        <dbReference type="ARBA" id="ARBA00022596"/>
    </source>
</evidence>
<protein>
    <submittedName>
        <fullName evidence="7">NAD-reducing hydrogenase HoxS subunit beta</fullName>
        <ecNumber evidence="7">1.12.1.2</ecNumber>
    </submittedName>
</protein>
<dbReference type="InterPro" id="IPR029014">
    <property type="entry name" value="NiFe-Hase_large"/>
</dbReference>
<evidence type="ECO:0000313" key="8">
    <source>
        <dbReference type="Proteomes" id="UP000811545"/>
    </source>
</evidence>
<feature type="binding site" evidence="6">
    <location>
        <position position="449"/>
    </location>
    <ligand>
        <name>Mg(2+)</name>
        <dbReference type="ChEBI" id="CHEBI:18420"/>
    </ligand>
</feature>
<comment type="similarity">
    <text evidence="2">Belongs to the [NiFe]/[NiFeSe] hydrogenase large subunit family.</text>
</comment>
<proteinExistence type="inferred from homology"/>
<dbReference type="GO" id="GO:0008901">
    <property type="term" value="F:ferredoxin hydrogenase activity"/>
    <property type="evidence" value="ECO:0007669"/>
    <property type="project" value="InterPro"/>
</dbReference>
<dbReference type="GO" id="GO:0016151">
    <property type="term" value="F:nickel cation binding"/>
    <property type="evidence" value="ECO:0007669"/>
    <property type="project" value="InterPro"/>
</dbReference>
<keyword evidence="5 7" id="KW-0560">Oxidoreductase</keyword>
<keyword evidence="4 6" id="KW-0479">Metal-binding</keyword>
<accession>A0A9E2BKH2</accession>
<comment type="caution">
    <text evidence="7">The sequence shown here is derived from an EMBL/GenBank/DDBJ whole genome shotgun (WGS) entry which is preliminary data.</text>
</comment>
<feature type="binding site" evidence="6">
    <location>
        <position position="65"/>
    </location>
    <ligand>
        <name>Ni(2+)</name>
        <dbReference type="ChEBI" id="CHEBI:49786"/>
    </ligand>
</feature>
<dbReference type="Proteomes" id="UP000811545">
    <property type="component" value="Unassembled WGS sequence"/>
</dbReference>
<dbReference type="InterPro" id="IPR018194">
    <property type="entry name" value="Ni-dep_hyd_lsu_Ni_BS"/>
</dbReference>
<evidence type="ECO:0000256" key="5">
    <source>
        <dbReference type="ARBA" id="ARBA00023002"/>
    </source>
</evidence>
<dbReference type="Gene3D" id="1.10.645.10">
    <property type="entry name" value="Cytochrome-c3 Hydrogenase, chain B"/>
    <property type="match status" value="1"/>
</dbReference>
<name>A0A9E2BKH2_PSYF1</name>
<dbReference type="Pfam" id="PF00374">
    <property type="entry name" value="NiFeSe_Hases"/>
    <property type="match status" value="2"/>
</dbReference>
<dbReference type="EC" id="1.12.1.2" evidence="7"/>
<dbReference type="PROSITE" id="PS00507">
    <property type="entry name" value="NI_HGENASE_L_1"/>
    <property type="match status" value="1"/>
</dbReference>
<evidence type="ECO:0000256" key="2">
    <source>
        <dbReference type="ARBA" id="ARBA00009292"/>
    </source>
</evidence>
<dbReference type="PANTHER" id="PTHR43600:SF2">
    <property type="entry name" value="F420-NON-REDUCING HYDROGENASE VHU SUBUNIT A"/>
    <property type="match status" value="1"/>
</dbReference>
<feature type="binding site" evidence="6">
    <location>
        <position position="446"/>
    </location>
    <ligand>
        <name>Fe cation</name>
        <dbReference type="ChEBI" id="CHEBI:24875"/>
    </ligand>
</feature>
<feature type="binding site" evidence="6">
    <location>
        <position position="397"/>
    </location>
    <ligand>
        <name>Mg(2+)</name>
        <dbReference type="ChEBI" id="CHEBI:18420"/>
    </ligand>
</feature>
<feature type="binding site" evidence="6">
    <location>
        <position position="65"/>
    </location>
    <ligand>
        <name>Fe cation</name>
        <dbReference type="ChEBI" id="CHEBI:24875"/>
    </ligand>
</feature>
<keyword evidence="6" id="KW-0460">Magnesium</keyword>
<reference evidence="7 8" key="1">
    <citation type="journal article" date="2021" name="bioRxiv">
        <title>Unique metabolic strategies in Hadean analogues reveal hints for primordial physiology.</title>
        <authorList>
            <person name="Nobu M.K."/>
            <person name="Nakai R."/>
            <person name="Tamazawa S."/>
            <person name="Mori H."/>
            <person name="Toyoda A."/>
            <person name="Ijiri A."/>
            <person name="Suzuki S."/>
            <person name="Kurokawa K."/>
            <person name="Kamagata Y."/>
            <person name="Tamaki H."/>
        </authorList>
    </citation>
    <scope>NUCLEOTIDE SEQUENCE [LARGE SCALE GENOMIC DNA]</scope>
    <source>
        <strain evidence="7">BS525</strain>
    </source>
</reference>
<gene>
    <name evidence="7" type="primary">hoxH</name>
    <name evidence="7" type="ORF">DDT42_00592</name>
</gene>
<dbReference type="PANTHER" id="PTHR43600">
    <property type="entry name" value="COENZYME F420 HYDROGENASE, SUBUNIT ALPHA"/>
    <property type="match status" value="1"/>
</dbReference>
<comment type="cofactor">
    <cofactor evidence="6">
        <name>Fe cation</name>
        <dbReference type="ChEBI" id="CHEBI:24875"/>
    </cofactor>
</comment>
<dbReference type="AlphaFoldDB" id="A0A9E2BKH2"/>
<feature type="binding site" evidence="6">
    <location>
        <position position="43"/>
    </location>
    <ligand>
        <name>Mg(2+)</name>
        <dbReference type="ChEBI" id="CHEBI:18420"/>
    </ligand>
</feature>